<keyword evidence="2" id="KW-1185">Reference proteome</keyword>
<protein>
    <submittedName>
        <fullName evidence="1">Uncharacterized protein</fullName>
    </submittedName>
</protein>
<dbReference type="Proteomes" id="UP001150924">
    <property type="component" value="Unassembled WGS sequence"/>
</dbReference>
<evidence type="ECO:0000313" key="1">
    <source>
        <dbReference type="EMBL" id="MCY1010143.1"/>
    </source>
</evidence>
<organism evidence="1 2">
    <name type="scientific">Nannocystis pusilla</name>
    <dbReference type="NCBI Taxonomy" id="889268"/>
    <lineage>
        <taxon>Bacteria</taxon>
        <taxon>Pseudomonadati</taxon>
        <taxon>Myxococcota</taxon>
        <taxon>Polyangia</taxon>
        <taxon>Nannocystales</taxon>
        <taxon>Nannocystaceae</taxon>
        <taxon>Nannocystis</taxon>
    </lineage>
</organism>
<reference evidence="1" key="1">
    <citation type="submission" date="2022-11" db="EMBL/GenBank/DDBJ databases">
        <title>Minimal conservation of predation-associated metabolite biosynthetic gene clusters underscores biosynthetic potential of Myxococcota including descriptions for ten novel species: Archangium lansinium sp. nov., Myxococcus landrumus sp. nov., Nannocystis bai.</title>
        <authorList>
            <person name="Ahearne A."/>
            <person name="Stevens C."/>
            <person name="Phillips K."/>
        </authorList>
    </citation>
    <scope>NUCLEOTIDE SEQUENCE</scope>
    <source>
        <strain evidence="1">Na p29</strain>
    </source>
</reference>
<sequence>MATYACPYWVTLWIVENSLWDDEAADTMRRLTKRFLDSLARALGLDPAAREDIESATRALRGSDEDADDD</sequence>
<accession>A0A9X3F2C4</accession>
<evidence type="ECO:0000313" key="2">
    <source>
        <dbReference type="Proteomes" id="UP001150924"/>
    </source>
</evidence>
<gene>
    <name evidence="1" type="ORF">OV079_32175</name>
</gene>
<dbReference type="AlphaFoldDB" id="A0A9X3F2C4"/>
<dbReference type="RefSeq" id="WP_267772971.1">
    <property type="nucleotide sequence ID" value="NZ_JAPNKE010000002.1"/>
</dbReference>
<comment type="caution">
    <text evidence="1">The sequence shown here is derived from an EMBL/GenBank/DDBJ whole genome shotgun (WGS) entry which is preliminary data.</text>
</comment>
<dbReference type="EMBL" id="JAPNKE010000002">
    <property type="protein sequence ID" value="MCY1010143.1"/>
    <property type="molecule type" value="Genomic_DNA"/>
</dbReference>
<proteinExistence type="predicted"/>
<name>A0A9X3F2C4_9BACT</name>